<evidence type="ECO:0000313" key="2">
    <source>
        <dbReference type="EMBL" id="CAF4754259.1"/>
    </source>
</evidence>
<name>A0A821LPI4_9NEOP</name>
<evidence type="ECO:0000256" key="1">
    <source>
        <dbReference type="SAM" id="MobiDB-lite"/>
    </source>
</evidence>
<proteinExistence type="predicted"/>
<reference evidence="2" key="1">
    <citation type="submission" date="2021-02" db="EMBL/GenBank/DDBJ databases">
        <authorList>
            <person name="Steward A R."/>
        </authorList>
    </citation>
    <scope>NUCLEOTIDE SEQUENCE</scope>
</reference>
<evidence type="ECO:0000313" key="3">
    <source>
        <dbReference type="Proteomes" id="UP000663880"/>
    </source>
</evidence>
<dbReference type="AlphaFoldDB" id="A0A821LPI4"/>
<sequence length="109" mass="12256">MAFSLEPRTSPHSRFSGSLCLILQMYSARFDWAGHAFLASNQVPGWGYNWNLFWMCGLSISLVSIDLPANRGFSAAFPELLVRDHLEPEDTQNTATAVEENLEPETYTN</sequence>
<dbReference type="EMBL" id="CAJOBZ010000002">
    <property type="protein sequence ID" value="CAF4754259.1"/>
    <property type="molecule type" value="Genomic_DNA"/>
</dbReference>
<feature type="region of interest" description="Disordered" evidence="1">
    <location>
        <begin position="88"/>
        <end position="109"/>
    </location>
</feature>
<dbReference type="Proteomes" id="UP000663880">
    <property type="component" value="Unassembled WGS sequence"/>
</dbReference>
<accession>A0A821LPI4</accession>
<organism evidence="2 3">
    <name type="scientific">Pieris macdunnoughi</name>
    <dbReference type="NCBI Taxonomy" id="345717"/>
    <lineage>
        <taxon>Eukaryota</taxon>
        <taxon>Metazoa</taxon>
        <taxon>Ecdysozoa</taxon>
        <taxon>Arthropoda</taxon>
        <taxon>Hexapoda</taxon>
        <taxon>Insecta</taxon>
        <taxon>Pterygota</taxon>
        <taxon>Neoptera</taxon>
        <taxon>Endopterygota</taxon>
        <taxon>Lepidoptera</taxon>
        <taxon>Glossata</taxon>
        <taxon>Ditrysia</taxon>
        <taxon>Papilionoidea</taxon>
        <taxon>Pieridae</taxon>
        <taxon>Pierinae</taxon>
        <taxon>Pieris</taxon>
    </lineage>
</organism>
<gene>
    <name evidence="2" type="ORF">PMACD_LOCUS872</name>
</gene>
<comment type="caution">
    <text evidence="2">The sequence shown here is derived from an EMBL/GenBank/DDBJ whole genome shotgun (WGS) entry which is preliminary data.</text>
</comment>
<protein>
    <submittedName>
        <fullName evidence="2">Uncharacterized protein</fullName>
    </submittedName>
</protein>
<keyword evidence="3" id="KW-1185">Reference proteome</keyword>